<proteinExistence type="predicted"/>
<dbReference type="PANTHER" id="PTHR43283">
    <property type="entry name" value="BETA-LACTAMASE-RELATED"/>
    <property type="match status" value="1"/>
</dbReference>
<reference evidence="3 4" key="1">
    <citation type="submission" date="2020-04" db="EMBL/GenBank/DDBJ databases">
        <title>Molecular characterization of pseudomonads from Agaricus bisporus reveal novel blotch 2 pathogens in Western Europe.</title>
        <authorList>
            <person name="Taparia T."/>
            <person name="Krijger M."/>
            <person name="Haynes E."/>
            <person name="Elpinstone J.G."/>
            <person name="Noble R."/>
            <person name="Van Der Wolf J."/>
        </authorList>
    </citation>
    <scope>NUCLEOTIDE SEQUENCE [LARGE SCALE GENOMIC DNA]</scope>
    <source>
        <strain evidence="3 4">F1001</strain>
    </source>
</reference>
<dbReference type="Gene3D" id="3.40.710.10">
    <property type="entry name" value="DD-peptidase/beta-lactamase superfamily"/>
    <property type="match status" value="1"/>
</dbReference>
<name>A0A7Y7WAL9_9PSED</name>
<evidence type="ECO:0000259" key="2">
    <source>
        <dbReference type="Pfam" id="PF00144"/>
    </source>
</evidence>
<evidence type="ECO:0000256" key="1">
    <source>
        <dbReference type="SAM" id="SignalP"/>
    </source>
</evidence>
<feature type="domain" description="Beta-lactamase-related" evidence="2">
    <location>
        <begin position="111"/>
        <end position="382"/>
    </location>
</feature>
<feature type="signal peptide" evidence="1">
    <location>
        <begin position="1"/>
        <end position="24"/>
    </location>
</feature>
<gene>
    <name evidence="3" type="ORF">HX829_05150</name>
</gene>
<comment type="caution">
    <text evidence="3">The sequence shown here is derived from an EMBL/GenBank/DDBJ whole genome shotgun (WGS) entry which is preliminary data.</text>
</comment>
<keyword evidence="1" id="KW-0732">Signal</keyword>
<dbReference type="RefSeq" id="WP_177143509.1">
    <property type="nucleotide sequence ID" value="NZ_JACAPU010000007.1"/>
</dbReference>
<sequence>MNHRLQRIAGLASLVLGVSLVCHAALAATQAGAAAVEVQPSPGRFLFWTPAEQRFGYRNMERIFPTRVVSRGTAAVFELPRAKGELAVNFVHHGRPLDTTTFMRDTNVEGLLVIDHGRVLLERYGPDLTANERWTSWSVAKSITSTLLGAAIQDGFIHSIEDPVTRYLPELSGSTYDTVTIRQLLTMTSGVRWSEDYRAPHSDVNQFAHLSEHPGHSILDYMAGLQREAPAGTRFVYKTGETDLIGLLVSRATHKGLADYLSEKIWSRTGMARDAVWALDARGSELSGCCLSMTLEDFGRFGLFFMNGGRAGGQQVLPANWVSDATHWAIRGDTANLGYGFQWWIGADRTYQALGIFGQAMYFDPRDELLVVVLSAWPSASDKERFAERQAFFEAVSKAVHWAPPARDFPTPSPVIPTLK</sequence>
<dbReference type="SUPFAM" id="SSF56601">
    <property type="entry name" value="beta-lactamase/transpeptidase-like"/>
    <property type="match status" value="1"/>
</dbReference>
<organism evidence="3 4">
    <name type="scientific">Pseudomonas gingeri</name>
    <dbReference type="NCBI Taxonomy" id="117681"/>
    <lineage>
        <taxon>Bacteria</taxon>
        <taxon>Pseudomonadati</taxon>
        <taxon>Pseudomonadota</taxon>
        <taxon>Gammaproteobacteria</taxon>
        <taxon>Pseudomonadales</taxon>
        <taxon>Pseudomonadaceae</taxon>
        <taxon>Pseudomonas</taxon>
    </lineage>
</organism>
<dbReference type="EMBL" id="JACAPU010000007">
    <property type="protein sequence ID" value="NWB45872.1"/>
    <property type="molecule type" value="Genomic_DNA"/>
</dbReference>
<feature type="chain" id="PRO_5030956196" evidence="1">
    <location>
        <begin position="25"/>
        <end position="420"/>
    </location>
</feature>
<dbReference type="InterPro" id="IPR001466">
    <property type="entry name" value="Beta-lactam-related"/>
</dbReference>
<dbReference type="AlphaFoldDB" id="A0A7Y7WAL9"/>
<dbReference type="InterPro" id="IPR050789">
    <property type="entry name" value="Diverse_Enzym_Activities"/>
</dbReference>
<dbReference type="Pfam" id="PF00144">
    <property type="entry name" value="Beta-lactamase"/>
    <property type="match status" value="1"/>
</dbReference>
<evidence type="ECO:0000313" key="3">
    <source>
        <dbReference type="EMBL" id="NWB45872.1"/>
    </source>
</evidence>
<protein>
    <submittedName>
        <fullName evidence="3">Beta-lactamase family protein</fullName>
    </submittedName>
</protein>
<dbReference type="PANTHER" id="PTHR43283:SF14">
    <property type="entry name" value="BLL8153 PROTEIN"/>
    <property type="match status" value="1"/>
</dbReference>
<dbReference type="Proteomes" id="UP000582981">
    <property type="component" value="Unassembled WGS sequence"/>
</dbReference>
<evidence type="ECO:0000313" key="4">
    <source>
        <dbReference type="Proteomes" id="UP000582981"/>
    </source>
</evidence>
<accession>A0A7Y7WAL9</accession>
<dbReference type="InterPro" id="IPR012338">
    <property type="entry name" value="Beta-lactam/transpept-like"/>
</dbReference>